<dbReference type="RefSeq" id="WP_144658560.1">
    <property type="nucleotide sequence ID" value="NZ_VIAE01000014.1"/>
</dbReference>
<evidence type="ECO:0000313" key="3">
    <source>
        <dbReference type="Proteomes" id="UP000320078"/>
    </source>
</evidence>
<feature type="domain" description="DUF2963" evidence="1">
    <location>
        <begin position="46"/>
        <end position="74"/>
    </location>
</feature>
<protein>
    <recommendedName>
        <fullName evidence="1">DUF2963 domain-containing protein</fullName>
    </recommendedName>
</protein>
<keyword evidence="3" id="KW-1185">Reference proteome</keyword>
<accession>A0A559KIX1</accession>
<dbReference type="Pfam" id="PF11178">
    <property type="entry name" value="DUF2963"/>
    <property type="match status" value="2"/>
</dbReference>
<organism evidence="2 3">
    <name type="scientific">Candidatus Phytoplasma pini</name>
    <dbReference type="NCBI Taxonomy" id="267362"/>
    <lineage>
        <taxon>Bacteria</taxon>
        <taxon>Bacillati</taxon>
        <taxon>Mycoplasmatota</taxon>
        <taxon>Mollicutes</taxon>
        <taxon>Acholeplasmatales</taxon>
        <taxon>Acholeplasmataceae</taxon>
        <taxon>Candidatus Phytoplasma</taxon>
    </lineage>
</organism>
<gene>
    <name evidence="2" type="ORF">MDPP_00372</name>
</gene>
<proteinExistence type="predicted"/>
<evidence type="ECO:0000313" key="2">
    <source>
        <dbReference type="EMBL" id="TVY12085.1"/>
    </source>
</evidence>
<comment type="caution">
    <text evidence="2">The sequence shown here is derived from an EMBL/GenBank/DDBJ whole genome shotgun (WGS) entry which is preliminary data.</text>
</comment>
<feature type="domain" description="DUF2963" evidence="1">
    <location>
        <begin position="5"/>
        <end position="39"/>
    </location>
</feature>
<dbReference type="EMBL" id="VIAE01000014">
    <property type="protein sequence ID" value="TVY12085.1"/>
    <property type="molecule type" value="Genomic_DNA"/>
</dbReference>
<dbReference type="InterPro" id="IPR021348">
    <property type="entry name" value="DUF2963"/>
</dbReference>
<dbReference type="Proteomes" id="UP000320078">
    <property type="component" value="Unassembled WGS sequence"/>
</dbReference>
<reference evidence="2 3" key="1">
    <citation type="submission" date="2019-06" db="EMBL/GenBank/DDBJ databases">
        <title>Draft Genome Sequence of Candidatus Phytoplasma pini-Related Strain MDPP: A Resource for Comparative Genomics of Gymnosperm-infecting Phytoplasmas.</title>
        <authorList>
            <person name="Cai W."/>
            <person name="Costanzo S."/>
            <person name="Shao J."/>
            <person name="Zhao Y."/>
            <person name="Davis R."/>
        </authorList>
    </citation>
    <scope>NUCLEOTIDE SEQUENCE [LARGE SCALE GENOMIC DNA]</scope>
    <source>
        <strain evidence="2 3">MDPP</strain>
    </source>
</reference>
<name>A0A559KIX1_9MOLU</name>
<evidence type="ECO:0000259" key="1">
    <source>
        <dbReference type="Pfam" id="PF11178"/>
    </source>
</evidence>
<dbReference type="AlphaFoldDB" id="A0A559KIX1"/>
<sequence>MFFKSKYDKQGRIIRIHNYYLDGKKISYVFGYDSKTGNLNIFPHAKLVQYKEDDNMIEEITNYDPNTGILIKKNS</sequence>